<dbReference type="NCBIfam" id="TIGR01727">
    <property type="entry name" value="oligo_HPY"/>
    <property type="match status" value="1"/>
</dbReference>
<dbReference type="GO" id="GO:0005886">
    <property type="term" value="C:plasma membrane"/>
    <property type="evidence" value="ECO:0007669"/>
    <property type="project" value="UniProtKB-SubCell"/>
</dbReference>
<dbReference type="Pfam" id="PF00005">
    <property type="entry name" value="ABC_tran"/>
    <property type="match status" value="1"/>
</dbReference>
<dbReference type="SUPFAM" id="SSF52540">
    <property type="entry name" value="P-loop containing nucleoside triphosphate hydrolases"/>
    <property type="match status" value="1"/>
</dbReference>
<keyword evidence="4" id="KW-0547">Nucleotide-binding</keyword>
<name>A0AAP2CP09_9RHOB</name>
<accession>A0AAP2CP09</accession>
<dbReference type="Pfam" id="PF08352">
    <property type="entry name" value="oligo_HPY"/>
    <property type="match status" value="1"/>
</dbReference>
<dbReference type="SMART" id="SM00382">
    <property type="entry name" value="AAA"/>
    <property type="match status" value="1"/>
</dbReference>
<dbReference type="PROSITE" id="PS50893">
    <property type="entry name" value="ABC_TRANSPORTER_2"/>
    <property type="match status" value="1"/>
</dbReference>
<dbReference type="InterPro" id="IPR050319">
    <property type="entry name" value="ABC_transp_ATP-bind"/>
</dbReference>
<dbReference type="GO" id="GO:0055085">
    <property type="term" value="P:transmembrane transport"/>
    <property type="evidence" value="ECO:0007669"/>
    <property type="project" value="UniProtKB-ARBA"/>
</dbReference>
<keyword evidence="3" id="KW-0813">Transport</keyword>
<dbReference type="InterPro" id="IPR003593">
    <property type="entry name" value="AAA+_ATPase"/>
</dbReference>
<dbReference type="InterPro" id="IPR027417">
    <property type="entry name" value="P-loop_NTPase"/>
</dbReference>
<evidence type="ECO:0000256" key="5">
    <source>
        <dbReference type="ARBA" id="ARBA00022840"/>
    </source>
</evidence>
<proteinExistence type="inferred from homology"/>
<comment type="subcellular location">
    <subcellularLocation>
        <location evidence="1">Cell inner membrane</location>
        <topology evidence="1">Peripheral membrane protein</topology>
    </subcellularLocation>
</comment>
<organism evidence="7 8">
    <name type="scientific">Harenicola maris</name>
    <dbReference type="NCBI Taxonomy" id="2841044"/>
    <lineage>
        <taxon>Bacteria</taxon>
        <taxon>Pseudomonadati</taxon>
        <taxon>Pseudomonadota</taxon>
        <taxon>Alphaproteobacteria</taxon>
        <taxon>Rhodobacterales</taxon>
        <taxon>Paracoccaceae</taxon>
        <taxon>Harenicola</taxon>
    </lineage>
</organism>
<comment type="caution">
    <text evidence="7">The sequence shown here is derived from an EMBL/GenBank/DDBJ whole genome shotgun (WGS) entry which is preliminary data.</text>
</comment>
<sequence>MNQPLITVEGLTKRFDVSRSFKDVFTGNHPQLQAVSDVDFTLAPGETLGIVGESGCGKTTLGRMLIKLISATEGKVMFDGKDISEMTRTEELEFRRRAQLVFQNPFDALNPHFTILRSLTEPLHNARVPREEHGQRIAEAMSMVHLPALEHFLQSFPHQLSGGQLQRVVLARALVLRPDFIVADEPVSMLDVSVRAGILNVLREVRDTMGLAAVFISHDLALVRYVCERTITMYLGAVVEDGPTAAIVENPLHPYTKALVQAVPIPRVDQSHAPLPITGGLPDARNPPSGCRFRDRCPLAEARCAAEIPRLREVGGGRRVACHLVEPA</sequence>
<evidence type="ECO:0000313" key="7">
    <source>
        <dbReference type="EMBL" id="MBT0957443.1"/>
    </source>
</evidence>
<dbReference type="PROSITE" id="PS00211">
    <property type="entry name" value="ABC_TRANSPORTER_1"/>
    <property type="match status" value="1"/>
</dbReference>
<dbReference type="InterPro" id="IPR017871">
    <property type="entry name" value="ABC_transporter-like_CS"/>
</dbReference>
<dbReference type="GO" id="GO:0005524">
    <property type="term" value="F:ATP binding"/>
    <property type="evidence" value="ECO:0007669"/>
    <property type="project" value="UniProtKB-KW"/>
</dbReference>
<gene>
    <name evidence="7" type="ORF">IV417_08595</name>
</gene>
<evidence type="ECO:0000259" key="6">
    <source>
        <dbReference type="PROSITE" id="PS50893"/>
    </source>
</evidence>
<evidence type="ECO:0000256" key="4">
    <source>
        <dbReference type="ARBA" id="ARBA00022741"/>
    </source>
</evidence>
<dbReference type="GO" id="GO:0016887">
    <property type="term" value="F:ATP hydrolysis activity"/>
    <property type="evidence" value="ECO:0007669"/>
    <property type="project" value="InterPro"/>
</dbReference>
<dbReference type="Proteomes" id="UP001315686">
    <property type="component" value="Unassembled WGS sequence"/>
</dbReference>
<dbReference type="InterPro" id="IPR013563">
    <property type="entry name" value="Oligopep_ABC_C"/>
</dbReference>
<feature type="domain" description="ABC transporter" evidence="6">
    <location>
        <begin position="19"/>
        <end position="260"/>
    </location>
</feature>
<dbReference type="CDD" id="cd03257">
    <property type="entry name" value="ABC_NikE_OppD_transporters"/>
    <property type="match status" value="1"/>
</dbReference>
<dbReference type="PANTHER" id="PTHR43776">
    <property type="entry name" value="TRANSPORT ATP-BINDING PROTEIN"/>
    <property type="match status" value="1"/>
</dbReference>
<keyword evidence="5 7" id="KW-0067">ATP-binding</keyword>
<dbReference type="AlphaFoldDB" id="A0AAP2CP09"/>
<evidence type="ECO:0000256" key="3">
    <source>
        <dbReference type="ARBA" id="ARBA00022448"/>
    </source>
</evidence>
<reference evidence="7 8" key="1">
    <citation type="journal article" date="2021" name="Arch. Microbiol.">
        <title>Harenicola maris gen. nov., sp. nov. isolated from the Sea of Japan shallow sediments.</title>
        <authorList>
            <person name="Romanenko L.A."/>
            <person name="Kurilenko V.V."/>
            <person name="Chernysheva N.Y."/>
            <person name="Tekutyeva L.A."/>
            <person name="Velansky P.V."/>
            <person name="Svetashev V.I."/>
            <person name="Isaeva M.P."/>
        </authorList>
    </citation>
    <scope>NUCLEOTIDE SEQUENCE [LARGE SCALE GENOMIC DNA]</scope>
    <source>
        <strain evidence="7 8">KMM 3653</strain>
    </source>
</reference>
<dbReference type="EMBL" id="JADQAZ010000002">
    <property type="protein sequence ID" value="MBT0957443.1"/>
    <property type="molecule type" value="Genomic_DNA"/>
</dbReference>
<dbReference type="RefSeq" id="WP_327793677.1">
    <property type="nucleotide sequence ID" value="NZ_JADQAZ010000002.1"/>
</dbReference>
<dbReference type="GO" id="GO:0015833">
    <property type="term" value="P:peptide transport"/>
    <property type="evidence" value="ECO:0007669"/>
    <property type="project" value="InterPro"/>
</dbReference>
<protein>
    <submittedName>
        <fullName evidence="7">ABC transporter ATP-binding protein</fullName>
    </submittedName>
</protein>
<dbReference type="PANTHER" id="PTHR43776:SF7">
    <property type="entry name" value="D,D-DIPEPTIDE TRANSPORT ATP-BINDING PROTEIN DDPF-RELATED"/>
    <property type="match status" value="1"/>
</dbReference>
<evidence type="ECO:0000313" key="8">
    <source>
        <dbReference type="Proteomes" id="UP001315686"/>
    </source>
</evidence>
<dbReference type="Gene3D" id="3.40.50.300">
    <property type="entry name" value="P-loop containing nucleotide triphosphate hydrolases"/>
    <property type="match status" value="1"/>
</dbReference>
<keyword evidence="8" id="KW-1185">Reference proteome</keyword>
<dbReference type="InterPro" id="IPR003439">
    <property type="entry name" value="ABC_transporter-like_ATP-bd"/>
</dbReference>
<dbReference type="FunFam" id="3.40.50.300:FF:000016">
    <property type="entry name" value="Oligopeptide ABC transporter ATP-binding component"/>
    <property type="match status" value="1"/>
</dbReference>
<evidence type="ECO:0000256" key="1">
    <source>
        <dbReference type="ARBA" id="ARBA00004417"/>
    </source>
</evidence>
<comment type="similarity">
    <text evidence="2">Belongs to the ABC transporter superfamily.</text>
</comment>
<evidence type="ECO:0000256" key="2">
    <source>
        <dbReference type="ARBA" id="ARBA00005417"/>
    </source>
</evidence>